<evidence type="ECO:0000259" key="2">
    <source>
        <dbReference type="SMART" id="SM00382"/>
    </source>
</evidence>
<gene>
    <name evidence="3" type="ORF">I2I05_01880</name>
</gene>
<accession>A0ABS0ICQ3</accession>
<dbReference type="PANTHER" id="PTHR37291">
    <property type="entry name" value="5-METHYLCYTOSINE-SPECIFIC RESTRICTION ENZYME B"/>
    <property type="match status" value="1"/>
</dbReference>
<dbReference type="RefSeq" id="WP_196280502.1">
    <property type="nucleotide sequence ID" value="NZ_JADQDQ010000001.1"/>
</dbReference>
<dbReference type="SUPFAM" id="SSF52540">
    <property type="entry name" value="P-loop containing nucleoside triphosphate hydrolases"/>
    <property type="match status" value="1"/>
</dbReference>
<evidence type="ECO:0000313" key="4">
    <source>
        <dbReference type="Proteomes" id="UP000597617"/>
    </source>
</evidence>
<comment type="caution">
    <text evidence="3">The sequence shown here is derived from an EMBL/GenBank/DDBJ whole genome shotgun (WGS) entry which is preliminary data.</text>
</comment>
<dbReference type="SMART" id="SM00382">
    <property type="entry name" value="AAA"/>
    <property type="match status" value="1"/>
</dbReference>
<feature type="compositionally biased region" description="Low complexity" evidence="1">
    <location>
        <begin position="123"/>
        <end position="135"/>
    </location>
</feature>
<sequence length="430" mass="47767">MPSAPAAQPPPLLTREQVLRALRQIAREGRPLPAGTVYELVYRGRRYPPRAVAERAYRLATGNPAARWPRPAGAPTNALLEGLDFTISTKRPVLTSGSAHDGEETARQQTEDLYTGRVREAPDATPAPTQAAEPRASYEEPTYSRADALAELFISETELEATLAGLARRRNLLLQGPPGTGKTFLARRLAWLLLGAQDESRIELVQFHPSYGYEDFILGFRPDADGRFHLVPGVLPLLCQRAAADPERPYFLLIDEVNRGNVPRIFGELLLLLEADKRGPAHALRLPYAPPEAPRFFVPDNLHVIGTLNLADRSLSPLDYALRRRFAFVELKPQFGTPLQHFLEARQVPGPLVEQLCTRMAALNHTIADDLELGPDFVIGHSYFCQPPAQPDQAASWLRLIFEQEIGPLLADYWREQPATAAAQLRKLLA</sequence>
<dbReference type="InterPro" id="IPR052934">
    <property type="entry name" value="Methyl-DNA_Rec/Restrict_Enz"/>
</dbReference>
<feature type="domain" description="AAA+ ATPase" evidence="2">
    <location>
        <begin position="168"/>
        <end position="332"/>
    </location>
</feature>
<dbReference type="EMBL" id="JADQDQ010000001">
    <property type="protein sequence ID" value="MBF9236133.1"/>
    <property type="molecule type" value="Genomic_DNA"/>
</dbReference>
<dbReference type="InterPro" id="IPR027417">
    <property type="entry name" value="P-loop_NTPase"/>
</dbReference>
<dbReference type="InterPro" id="IPR003593">
    <property type="entry name" value="AAA+_ATPase"/>
</dbReference>
<name>A0ABS0ICQ3_9BACT</name>
<dbReference type="InterPro" id="IPR011704">
    <property type="entry name" value="ATPase_dyneun-rel_AAA"/>
</dbReference>
<dbReference type="Pfam" id="PF07728">
    <property type="entry name" value="AAA_5"/>
    <property type="match status" value="1"/>
</dbReference>
<keyword evidence="4" id="KW-1185">Reference proteome</keyword>
<protein>
    <submittedName>
        <fullName evidence="3">AAA family ATPase</fullName>
    </submittedName>
</protein>
<organism evidence="3 4">
    <name type="scientific">Hymenobacter jeongseonensis</name>
    <dbReference type="NCBI Taxonomy" id="2791027"/>
    <lineage>
        <taxon>Bacteria</taxon>
        <taxon>Pseudomonadati</taxon>
        <taxon>Bacteroidota</taxon>
        <taxon>Cytophagia</taxon>
        <taxon>Cytophagales</taxon>
        <taxon>Hymenobacteraceae</taxon>
        <taxon>Hymenobacter</taxon>
    </lineage>
</organism>
<proteinExistence type="predicted"/>
<feature type="region of interest" description="Disordered" evidence="1">
    <location>
        <begin position="120"/>
        <end position="140"/>
    </location>
</feature>
<reference evidence="3 4" key="1">
    <citation type="submission" date="2020-11" db="EMBL/GenBank/DDBJ databases">
        <authorList>
            <person name="Kim M.K."/>
        </authorList>
    </citation>
    <scope>NUCLEOTIDE SEQUENCE [LARGE SCALE GENOMIC DNA]</scope>
    <source>
        <strain evidence="3 4">BT683</strain>
    </source>
</reference>
<dbReference type="Gene3D" id="3.40.50.300">
    <property type="entry name" value="P-loop containing nucleotide triphosphate hydrolases"/>
    <property type="match status" value="1"/>
</dbReference>
<evidence type="ECO:0000313" key="3">
    <source>
        <dbReference type="EMBL" id="MBF9236133.1"/>
    </source>
</evidence>
<dbReference type="Proteomes" id="UP000597617">
    <property type="component" value="Unassembled WGS sequence"/>
</dbReference>
<evidence type="ECO:0000256" key="1">
    <source>
        <dbReference type="SAM" id="MobiDB-lite"/>
    </source>
</evidence>
<dbReference type="PANTHER" id="PTHR37291:SF1">
    <property type="entry name" value="TYPE IV METHYL-DIRECTED RESTRICTION ENZYME ECOKMCRB SUBUNIT"/>
    <property type="match status" value="1"/>
</dbReference>